<feature type="domain" description="TonB-dependent receptor plug" evidence="17">
    <location>
        <begin position="56"/>
        <end position="162"/>
    </location>
</feature>
<feature type="short sequence motif" description="TonB C-terminal box" evidence="13">
    <location>
        <begin position="716"/>
        <end position="733"/>
    </location>
</feature>
<evidence type="ECO:0000256" key="7">
    <source>
        <dbReference type="ARBA" id="ARBA00023004"/>
    </source>
</evidence>
<protein>
    <submittedName>
        <fullName evidence="18">TonB-dependent receptor</fullName>
    </submittedName>
</protein>
<comment type="similarity">
    <text evidence="12 14">Belongs to the TonB-dependent receptor family.</text>
</comment>
<evidence type="ECO:0000313" key="19">
    <source>
        <dbReference type="Proteomes" id="UP000706039"/>
    </source>
</evidence>
<evidence type="ECO:0000256" key="11">
    <source>
        <dbReference type="ARBA" id="ARBA00023237"/>
    </source>
</evidence>
<evidence type="ECO:0000256" key="6">
    <source>
        <dbReference type="ARBA" id="ARBA00022729"/>
    </source>
</evidence>
<dbReference type="PANTHER" id="PTHR32552">
    <property type="entry name" value="FERRICHROME IRON RECEPTOR-RELATED"/>
    <property type="match status" value="1"/>
</dbReference>
<evidence type="ECO:0000256" key="3">
    <source>
        <dbReference type="ARBA" id="ARBA00022452"/>
    </source>
</evidence>
<evidence type="ECO:0000313" key="18">
    <source>
        <dbReference type="EMBL" id="MBY8821022.1"/>
    </source>
</evidence>
<evidence type="ECO:0000256" key="10">
    <source>
        <dbReference type="ARBA" id="ARBA00023136"/>
    </source>
</evidence>
<dbReference type="InterPro" id="IPR036942">
    <property type="entry name" value="Beta-barrel_TonB_sf"/>
</dbReference>
<dbReference type="InterPro" id="IPR000531">
    <property type="entry name" value="Beta-barrel_TonB"/>
</dbReference>
<comment type="caution">
    <text evidence="18">The sequence shown here is derived from an EMBL/GenBank/DDBJ whole genome shotgun (WGS) entry which is preliminary data.</text>
</comment>
<accession>A0ABS7PI89</accession>
<keyword evidence="9 14" id="KW-0798">TonB box</keyword>
<reference evidence="18 19" key="1">
    <citation type="submission" date="2021-08" db="EMBL/GenBank/DDBJ databases">
        <authorList>
            <person name="Tuo L."/>
        </authorList>
    </citation>
    <scope>NUCLEOTIDE SEQUENCE [LARGE SCALE GENOMIC DNA]</scope>
    <source>
        <strain evidence="18 19">JCM 31229</strain>
    </source>
</reference>
<keyword evidence="4" id="KW-0410">Iron transport</keyword>
<evidence type="ECO:0000256" key="5">
    <source>
        <dbReference type="ARBA" id="ARBA00022692"/>
    </source>
</evidence>
<dbReference type="SUPFAM" id="SSF56935">
    <property type="entry name" value="Porins"/>
    <property type="match status" value="1"/>
</dbReference>
<name>A0ABS7PI89_9SPHN</name>
<keyword evidence="3 12" id="KW-1134">Transmembrane beta strand</keyword>
<dbReference type="PANTHER" id="PTHR32552:SF81">
    <property type="entry name" value="TONB-DEPENDENT OUTER MEMBRANE RECEPTOR"/>
    <property type="match status" value="1"/>
</dbReference>
<dbReference type="Gene3D" id="2.40.170.20">
    <property type="entry name" value="TonB-dependent receptor, beta-barrel domain"/>
    <property type="match status" value="1"/>
</dbReference>
<dbReference type="InterPro" id="IPR012910">
    <property type="entry name" value="Plug_dom"/>
</dbReference>
<keyword evidence="11 12" id="KW-0998">Cell outer membrane</keyword>
<evidence type="ECO:0000256" key="8">
    <source>
        <dbReference type="ARBA" id="ARBA00023065"/>
    </source>
</evidence>
<proteinExistence type="inferred from homology"/>
<dbReference type="Pfam" id="PF07715">
    <property type="entry name" value="Plug"/>
    <property type="match status" value="1"/>
</dbReference>
<feature type="domain" description="TonB-dependent receptor-like beta-barrel" evidence="16">
    <location>
        <begin position="258"/>
        <end position="699"/>
    </location>
</feature>
<evidence type="ECO:0000256" key="9">
    <source>
        <dbReference type="ARBA" id="ARBA00023077"/>
    </source>
</evidence>
<evidence type="ECO:0000256" key="4">
    <source>
        <dbReference type="ARBA" id="ARBA00022496"/>
    </source>
</evidence>
<keyword evidence="2 12" id="KW-0813">Transport</keyword>
<dbReference type="InterPro" id="IPR010917">
    <property type="entry name" value="TonB_rcpt_CS"/>
</dbReference>
<dbReference type="InterPro" id="IPR039426">
    <property type="entry name" value="TonB-dep_rcpt-like"/>
</dbReference>
<dbReference type="RefSeq" id="WP_222988113.1">
    <property type="nucleotide sequence ID" value="NZ_JAINVV010000001.1"/>
</dbReference>
<feature type="chain" id="PRO_5045365034" evidence="15">
    <location>
        <begin position="23"/>
        <end position="733"/>
    </location>
</feature>
<evidence type="ECO:0000256" key="1">
    <source>
        <dbReference type="ARBA" id="ARBA00004571"/>
    </source>
</evidence>
<comment type="subcellular location">
    <subcellularLocation>
        <location evidence="1 12">Cell outer membrane</location>
        <topology evidence="1 12">Multi-pass membrane protein</topology>
    </subcellularLocation>
</comment>
<evidence type="ECO:0000259" key="16">
    <source>
        <dbReference type="Pfam" id="PF00593"/>
    </source>
</evidence>
<gene>
    <name evidence="18" type="ORF">K7G82_01885</name>
</gene>
<evidence type="ECO:0000256" key="13">
    <source>
        <dbReference type="PROSITE-ProRule" id="PRU10144"/>
    </source>
</evidence>
<keyword evidence="5 12" id="KW-0812">Transmembrane</keyword>
<dbReference type="Pfam" id="PF00593">
    <property type="entry name" value="TonB_dep_Rec_b-barrel"/>
    <property type="match status" value="1"/>
</dbReference>
<dbReference type="EMBL" id="JAINVV010000001">
    <property type="protein sequence ID" value="MBY8821022.1"/>
    <property type="molecule type" value="Genomic_DNA"/>
</dbReference>
<dbReference type="CDD" id="cd01347">
    <property type="entry name" value="ligand_gated_channel"/>
    <property type="match status" value="1"/>
</dbReference>
<evidence type="ECO:0000256" key="2">
    <source>
        <dbReference type="ARBA" id="ARBA00022448"/>
    </source>
</evidence>
<keyword evidence="7" id="KW-0408">Iron</keyword>
<sequence>MTKTALLVSVGLSVLVPAQAFAQSAEATVDAAAAPEDQAMSDGEIVVTAQRRSESLQNVPISITALTADQLASAGVASTQDLTLATPGLLWAKSSNNSQPTIRGIGSRNASAGDEPNVATFIDGVYQPEQATTAQELSNVERIEVLKGPQGTLFGRNATGGAINIVTKKPSFETTGDASLTYGRYDFMKATAYLSGPIVTDKLAASFAATGLRDDGYIHNIYLDTQQGVRKAAIIRAKLLFVPSDTVEIQLNGLYNYSWDNVTYSGQPLNGNSQARRATAAQNPLNLPIDVRVPTKPYTTSEATVPFFRLNQYLVDGHVSIDLGGAVLAGLASWSETHGFSHSVTDISPLSLSINDFRQRGRAYNQEITLTSDNDGRLSWLIGATGFQSRTLYDPLTSISPTTTTRLVYGQKSKAIAGFAEATYEAIDDLFLTAGIRYSWDQKQSYNQPLATNVVTQGKQSWKDWSPRAVIRYEFGRGSNVYASYTQGYKAGTFNATTVNGTLIPANPERIEAFEVGVKTQPAPGITVNAAAFHYNYTDLQVSLVTTVNNQIATLLQNAPKAEVDGFEMDVSARVTEGLRLNAGLSLLRPKIVDFVNASVNVPVLVGGLPAGNSTVGPVDVSGNDLIRAPRWTLNIGANYDTAFAGGVLTFNASAFFSGRYFVELTNRVKQPAYEVVNASVAWRSPDTHWRLSVFGQNLTNQKYYAGAIITNFADNVSYQKPRWFGVSAGYSF</sequence>
<dbReference type="PROSITE" id="PS01156">
    <property type="entry name" value="TONB_DEPENDENT_REC_2"/>
    <property type="match status" value="1"/>
</dbReference>
<keyword evidence="18" id="KW-0675">Receptor</keyword>
<dbReference type="PROSITE" id="PS52016">
    <property type="entry name" value="TONB_DEPENDENT_REC_3"/>
    <property type="match status" value="1"/>
</dbReference>
<evidence type="ECO:0000256" key="12">
    <source>
        <dbReference type="PROSITE-ProRule" id="PRU01360"/>
    </source>
</evidence>
<evidence type="ECO:0000256" key="14">
    <source>
        <dbReference type="RuleBase" id="RU003357"/>
    </source>
</evidence>
<keyword evidence="6 15" id="KW-0732">Signal</keyword>
<evidence type="ECO:0000256" key="15">
    <source>
        <dbReference type="SAM" id="SignalP"/>
    </source>
</evidence>
<organism evidence="18 19">
    <name type="scientific">Sphingomonas colocasiae</name>
    <dbReference type="NCBI Taxonomy" id="1848973"/>
    <lineage>
        <taxon>Bacteria</taxon>
        <taxon>Pseudomonadati</taxon>
        <taxon>Pseudomonadota</taxon>
        <taxon>Alphaproteobacteria</taxon>
        <taxon>Sphingomonadales</taxon>
        <taxon>Sphingomonadaceae</taxon>
        <taxon>Sphingomonas</taxon>
    </lineage>
</organism>
<keyword evidence="8" id="KW-0406">Ion transport</keyword>
<keyword evidence="19" id="KW-1185">Reference proteome</keyword>
<dbReference type="Proteomes" id="UP000706039">
    <property type="component" value="Unassembled WGS sequence"/>
</dbReference>
<evidence type="ECO:0000259" key="17">
    <source>
        <dbReference type="Pfam" id="PF07715"/>
    </source>
</evidence>
<feature type="signal peptide" evidence="15">
    <location>
        <begin position="1"/>
        <end position="22"/>
    </location>
</feature>
<keyword evidence="10 12" id="KW-0472">Membrane</keyword>